<dbReference type="EMBL" id="FPBZ01000008">
    <property type="protein sequence ID" value="SFU58770.1"/>
    <property type="molecule type" value="Genomic_DNA"/>
</dbReference>
<reference evidence="1 2" key="1">
    <citation type="submission" date="2016-10" db="EMBL/GenBank/DDBJ databases">
        <authorList>
            <person name="de Groot N.N."/>
        </authorList>
    </citation>
    <scope>NUCLEOTIDE SEQUENCE [LARGE SCALE GENOMIC DNA]</scope>
    <source>
        <strain evidence="1 2">Nl14</strain>
    </source>
</reference>
<accession>A0A1I7HDG7</accession>
<dbReference type="AlphaFoldDB" id="A0A1I7HDG7"/>
<evidence type="ECO:0000313" key="2">
    <source>
        <dbReference type="Proteomes" id="UP000182649"/>
    </source>
</evidence>
<gene>
    <name evidence="1" type="ORF">SAMN05216417_108112</name>
</gene>
<dbReference type="Proteomes" id="UP000182649">
    <property type="component" value="Unassembled WGS sequence"/>
</dbReference>
<organism evidence="1 2">
    <name type="scientific">Nitrosospira multiformis</name>
    <dbReference type="NCBI Taxonomy" id="1231"/>
    <lineage>
        <taxon>Bacteria</taxon>
        <taxon>Pseudomonadati</taxon>
        <taxon>Pseudomonadota</taxon>
        <taxon>Betaproteobacteria</taxon>
        <taxon>Nitrosomonadales</taxon>
        <taxon>Nitrosomonadaceae</taxon>
        <taxon>Nitrosospira</taxon>
    </lineage>
</organism>
<evidence type="ECO:0000313" key="1">
    <source>
        <dbReference type="EMBL" id="SFU58770.1"/>
    </source>
</evidence>
<proteinExistence type="predicted"/>
<dbReference type="RefSeq" id="WP_074974869.1">
    <property type="nucleotide sequence ID" value="NZ_FPBZ01000008.1"/>
</dbReference>
<sequence length="96" mass="10784">MSYGNNRDRTGILGRDNEGWRSLWTLETISRTAVHRSGMVVRITRLPGNPTRDHLTLEHPVDVDVSGWELGEIAEEAMALWMEGSFERGEMSPGST</sequence>
<protein>
    <submittedName>
        <fullName evidence="1">Uncharacterized protein</fullName>
    </submittedName>
</protein>
<name>A0A1I7HDG7_9PROT</name>